<gene>
    <name evidence="2" type="ORF">SKAU_G00133420</name>
</gene>
<evidence type="ECO:0000256" key="1">
    <source>
        <dbReference type="SAM" id="MobiDB-lite"/>
    </source>
</evidence>
<reference evidence="2" key="1">
    <citation type="journal article" date="2023" name="Science">
        <title>Genome structures resolve the early diversification of teleost fishes.</title>
        <authorList>
            <person name="Parey E."/>
            <person name="Louis A."/>
            <person name="Montfort J."/>
            <person name="Bouchez O."/>
            <person name="Roques C."/>
            <person name="Iampietro C."/>
            <person name="Lluch J."/>
            <person name="Castinel A."/>
            <person name="Donnadieu C."/>
            <person name="Desvignes T."/>
            <person name="Floi Bucao C."/>
            <person name="Jouanno E."/>
            <person name="Wen M."/>
            <person name="Mejri S."/>
            <person name="Dirks R."/>
            <person name="Jansen H."/>
            <person name="Henkel C."/>
            <person name="Chen W.J."/>
            <person name="Zahm M."/>
            <person name="Cabau C."/>
            <person name="Klopp C."/>
            <person name="Thompson A.W."/>
            <person name="Robinson-Rechavi M."/>
            <person name="Braasch I."/>
            <person name="Lecointre G."/>
            <person name="Bobe J."/>
            <person name="Postlethwait J.H."/>
            <person name="Berthelot C."/>
            <person name="Roest Crollius H."/>
            <person name="Guiguen Y."/>
        </authorList>
    </citation>
    <scope>NUCLEOTIDE SEQUENCE</scope>
    <source>
        <strain evidence="2">WJC10195</strain>
    </source>
</reference>
<evidence type="ECO:0000313" key="3">
    <source>
        <dbReference type="Proteomes" id="UP001152622"/>
    </source>
</evidence>
<comment type="caution">
    <text evidence="2">The sequence shown here is derived from an EMBL/GenBank/DDBJ whole genome shotgun (WGS) entry which is preliminary data.</text>
</comment>
<dbReference type="EMBL" id="JAINUF010000004">
    <property type="protein sequence ID" value="KAJ8364511.1"/>
    <property type="molecule type" value="Genomic_DNA"/>
</dbReference>
<dbReference type="Proteomes" id="UP001152622">
    <property type="component" value="Chromosome 4"/>
</dbReference>
<name>A0A9Q1FQV1_SYNKA</name>
<organism evidence="2 3">
    <name type="scientific">Synaphobranchus kaupii</name>
    <name type="common">Kaup's arrowtooth eel</name>
    <dbReference type="NCBI Taxonomy" id="118154"/>
    <lineage>
        <taxon>Eukaryota</taxon>
        <taxon>Metazoa</taxon>
        <taxon>Chordata</taxon>
        <taxon>Craniata</taxon>
        <taxon>Vertebrata</taxon>
        <taxon>Euteleostomi</taxon>
        <taxon>Actinopterygii</taxon>
        <taxon>Neopterygii</taxon>
        <taxon>Teleostei</taxon>
        <taxon>Anguilliformes</taxon>
        <taxon>Synaphobranchidae</taxon>
        <taxon>Synaphobranchus</taxon>
    </lineage>
</organism>
<keyword evidence="3" id="KW-1185">Reference proteome</keyword>
<sequence>MTGAVVPFPCPGSCEAVNKMERKRRARNPARGHDVAGLRDGSRRSRRCLERASGGGGFKVILRLRRVS</sequence>
<protein>
    <submittedName>
        <fullName evidence="2">Uncharacterized protein</fullName>
    </submittedName>
</protein>
<proteinExistence type="predicted"/>
<dbReference type="AlphaFoldDB" id="A0A9Q1FQV1"/>
<evidence type="ECO:0000313" key="2">
    <source>
        <dbReference type="EMBL" id="KAJ8364511.1"/>
    </source>
</evidence>
<feature type="compositionally biased region" description="Basic and acidic residues" evidence="1">
    <location>
        <begin position="31"/>
        <end position="49"/>
    </location>
</feature>
<accession>A0A9Q1FQV1</accession>
<feature type="region of interest" description="Disordered" evidence="1">
    <location>
        <begin position="22"/>
        <end position="49"/>
    </location>
</feature>